<feature type="domain" description="RCK C-terminal" evidence="8">
    <location>
        <begin position="377"/>
        <end position="466"/>
    </location>
</feature>
<keyword evidence="10" id="KW-1185">Reference proteome</keyword>
<dbReference type="InterPro" id="IPR006036">
    <property type="entry name" value="K_uptake_TrkA"/>
</dbReference>
<dbReference type="EMBL" id="ATCF01000038">
    <property type="protein sequence ID" value="EPD97458.1"/>
    <property type="molecule type" value="Genomic_DNA"/>
</dbReference>
<evidence type="ECO:0000256" key="3">
    <source>
        <dbReference type="ARBA" id="ARBA00022538"/>
    </source>
</evidence>
<dbReference type="Proteomes" id="UP000014400">
    <property type="component" value="Unassembled WGS sequence"/>
</dbReference>
<dbReference type="Pfam" id="PF02080">
    <property type="entry name" value="TrkA_C"/>
    <property type="match status" value="1"/>
</dbReference>
<dbReference type="NCBIfam" id="NF007030">
    <property type="entry name" value="PRK09496.1-1"/>
    <property type="match status" value="1"/>
</dbReference>
<evidence type="ECO:0000256" key="1">
    <source>
        <dbReference type="ARBA" id="ARBA00017378"/>
    </source>
</evidence>
<protein>
    <recommendedName>
        <fullName evidence="1">Trk system potassium uptake protein TrkA</fullName>
    </recommendedName>
</protein>
<dbReference type="GO" id="GO:0005886">
    <property type="term" value="C:plasma membrane"/>
    <property type="evidence" value="ECO:0007669"/>
    <property type="project" value="InterPro"/>
</dbReference>
<evidence type="ECO:0000256" key="4">
    <source>
        <dbReference type="ARBA" id="ARBA00022958"/>
    </source>
</evidence>
<dbReference type="PROSITE" id="PS51202">
    <property type="entry name" value="RCK_C"/>
    <property type="match status" value="2"/>
</dbReference>
<dbReference type="STRING" id="1203554.HMPREF1476_02294"/>
<keyword evidence="6" id="KW-0406">Ion transport</keyword>
<dbReference type="PRINTS" id="PR00335">
    <property type="entry name" value="KUPTAKETRKA"/>
</dbReference>
<gene>
    <name evidence="9" type="ORF">HMPREF1476_02294</name>
</gene>
<dbReference type="PATRIC" id="fig|1203554.3.peg.2377"/>
<dbReference type="SUPFAM" id="SSF116726">
    <property type="entry name" value="TrkA C-terminal domain-like"/>
    <property type="match status" value="1"/>
</dbReference>
<reference evidence="9 10" key="1">
    <citation type="submission" date="2013-04" db="EMBL/GenBank/DDBJ databases">
        <title>The Genome Sequence of Sutterella wadsworthensis HGA0223.</title>
        <authorList>
            <consortium name="The Broad Institute Genomics Platform"/>
            <person name="Earl A."/>
            <person name="Ward D."/>
            <person name="Feldgarden M."/>
            <person name="Gevers D."/>
            <person name="Schmidt T.M."/>
            <person name="Dover J."/>
            <person name="Dai D."/>
            <person name="Walker B."/>
            <person name="Young S."/>
            <person name="Zeng Q."/>
            <person name="Gargeya S."/>
            <person name="Fitzgerald M."/>
            <person name="Haas B."/>
            <person name="Abouelleil A."/>
            <person name="Allen A.W."/>
            <person name="Alvarado L."/>
            <person name="Arachchi H.M."/>
            <person name="Berlin A.M."/>
            <person name="Chapman S.B."/>
            <person name="Gainer-Dewar J."/>
            <person name="Goldberg J."/>
            <person name="Griggs A."/>
            <person name="Gujja S."/>
            <person name="Hansen M."/>
            <person name="Howarth C."/>
            <person name="Imamovic A."/>
            <person name="Ireland A."/>
            <person name="Larimer J."/>
            <person name="McCowan C."/>
            <person name="Murphy C."/>
            <person name="Pearson M."/>
            <person name="Poon T.W."/>
            <person name="Priest M."/>
            <person name="Roberts A."/>
            <person name="Saif S."/>
            <person name="Shea T."/>
            <person name="Sisk P."/>
            <person name="Sykes S."/>
            <person name="Wortman J."/>
            <person name="Nusbaum C."/>
            <person name="Birren B."/>
        </authorList>
    </citation>
    <scope>NUCLEOTIDE SEQUENCE [LARGE SCALE GENOMIC DNA]</scope>
    <source>
        <strain evidence="9 10">HGA0223</strain>
    </source>
</reference>
<dbReference type="SUPFAM" id="SSF51735">
    <property type="entry name" value="NAD(P)-binding Rossmann-fold domains"/>
    <property type="match status" value="2"/>
</dbReference>
<dbReference type="Pfam" id="PF02254">
    <property type="entry name" value="TrkA_N"/>
    <property type="match status" value="2"/>
</dbReference>
<dbReference type="InterPro" id="IPR036721">
    <property type="entry name" value="RCK_C_sf"/>
</dbReference>
<dbReference type="NCBIfam" id="NF007032">
    <property type="entry name" value="PRK09496.1-4"/>
    <property type="match status" value="1"/>
</dbReference>
<sequence length="471" mass="50916">MKILIIGAGRIGTSVAESLVSEDNDITVIDKNPESISLLQARFDLRGIVGNALSPALLTEASANDTDLLIAVTSSDETNLATTLLADKLFNIPTRIARVRNEELRSYPRILKEEGFSATTIIWPEQALTRYLVKLINIPEALQVQEFAEGRVSLVVVRAEAGGPMVGGPVGELNAHIPNACARIAALFRRNQCLSITGNTLIEAGDEVTFVADARHARLVTTQLKRRAKAARNVIIAGNAELSLGIVNALYEADEDESVAIPSAIRVIEADRREARKLALALESRAIVLSGDFDDEDTLLSAGMENCDLFIALSDDDENNILSTLLAKKLGAKRTIALVNRRIYGELIEGSRIDVTVSQTQAALDEIIRYVRHGDVTAACTLRHGAAEALEIAAHGTTKSSKVVGRRIHDVPLPAGCSVAALIRGEGEHAEVLMAQFDLVVEAEDRLIIFVPNRRLIPKIEALFAVDVGFF</sequence>
<keyword evidence="4" id="KW-0630">Potassium</keyword>
<evidence type="ECO:0000313" key="9">
    <source>
        <dbReference type="EMBL" id="EPD97458.1"/>
    </source>
</evidence>
<dbReference type="PROSITE" id="PS51201">
    <property type="entry name" value="RCK_N"/>
    <property type="match status" value="2"/>
</dbReference>
<dbReference type="eggNOG" id="COG0569">
    <property type="taxonomic scope" value="Bacteria"/>
</dbReference>
<comment type="caution">
    <text evidence="9">The sequence shown here is derived from an EMBL/GenBank/DDBJ whole genome shotgun (WGS) entry which is preliminary data.</text>
</comment>
<dbReference type="GeneID" id="64062338"/>
<evidence type="ECO:0000256" key="5">
    <source>
        <dbReference type="ARBA" id="ARBA00023027"/>
    </source>
</evidence>
<dbReference type="RefSeq" id="WP_016475282.1">
    <property type="nucleotide sequence ID" value="NZ_KE150482.1"/>
</dbReference>
<accession>S3B7W5</accession>
<dbReference type="PANTHER" id="PTHR43833">
    <property type="entry name" value="POTASSIUM CHANNEL PROTEIN 2-RELATED-RELATED"/>
    <property type="match status" value="1"/>
</dbReference>
<evidence type="ECO:0000259" key="8">
    <source>
        <dbReference type="PROSITE" id="PS51202"/>
    </source>
</evidence>
<feature type="domain" description="RCK C-terminal" evidence="8">
    <location>
        <begin position="142"/>
        <end position="226"/>
    </location>
</feature>
<dbReference type="AlphaFoldDB" id="S3B7W5"/>
<dbReference type="InterPro" id="IPR050721">
    <property type="entry name" value="Trk_Ktr_HKT_K-transport"/>
</dbReference>
<dbReference type="NCBIfam" id="NF007039">
    <property type="entry name" value="PRK09496.3-2"/>
    <property type="match status" value="1"/>
</dbReference>
<dbReference type="Gene3D" id="3.40.50.720">
    <property type="entry name" value="NAD(P)-binding Rossmann-like Domain"/>
    <property type="match status" value="2"/>
</dbReference>
<dbReference type="HOGENOM" id="CLU_046525_0_2_4"/>
<dbReference type="NCBIfam" id="NF007031">
    <property type="entry name" value="PRK09496.1-2"/>
    <property type="match status" value="1"/>
</dbReference>
<dbReference type="GO" id="GO:0015079">
    <property type="term" value="F:potassium ion transmembrane transporter activity"/>
    <property type="evidence" value="ECO:0007669"/>
    <property type="project" value="InterPro"/>
</dbReference>
<evidence type="ECO:0000259" key="7">
    <source>
        <dbReference type="PROSITE" id="PS51201"/>
    </source>
</evidence>
<evidence type="ECO:0000256" key="2">
    <source>
        <dbReference type="ARBA" id="ARBA00022448"/>
    </source>
</evidence>
<evidence type="ECO:0000313" key="10">
    <source>
        <dbReference type="Proteomes" id="UP000014400"/>
    </source>
</evidence>
<proteinExistence type="predicted"/>
<feature type="domain" description="RCK N-terminal" evidence="7">
    <location>
        <begin position="1"/>
        <end position="122"/>
    </location>
</feature>
<keyword evidence="5" id="KW-0520">NAD</keyword>
<organism evidence="9 10">
    <name type="scientific">Sutterella wadsworthensis HGA0223</name>
    <dbReference type="NCBI Taxonomy" id="1203554"/>
    <lineage>
        <taxon>Bacteria</taxon>
        <taxon>Pseudomonadati</taxon>
        <taxon>Pseudomonadota</taxon>
        <taxon>Betaproteobacteria</taxon>
        <taxon>Burkholderiales</taxon>
        <taxon>Sutterellaceae</taxon>
        <taxon>Sutterella</taxon>
    </lineage>
</organism>
<dbReference type="InterPro" id="IPR006037">
    <property type="entry name" value="RCK_C"/>
</dbReference>
<name>S3B7W5_9BURK</name>
<dbReference type="InterPro" id="IPR003148">
    <property type="entry name" value="RCK_N"/>
</dbReference>
<keyword evidence="2" id="KW-0813">Transport</keyword>
<feature type="domain" description="RCK N-terminal" evidence="7">
    <location>
        <begin position="231"/>
        <end position="357"/>
    </location>
</feature>
<evidence type="ECO:0000256" key="6">
    <source>
        <dbReference type="ARBA" id="ARBA00023065"/>
    </source>
</evidence>
<dbReference type="PANTHER" id="PTHR43833:SF5">
    <property type="entry name" value="TRK SYSTEM POTASSIUM UPTAKE PROTEIN TRKA"/>
    <property type="match status" value="1"/>
</dbReference>
<keyword evidence="3" id="KW-0633">Potassium transport</keyword>
<dbReference type="Gene3D" id="3.30.70.1450">
    <property type="entry name" value="Regulator of K+ conductance, C-terminal domain"/>
    <property type="match status" value="2"/>
</dbReference>
<dbReference type="InterPro" id="IPR036291">
    <property type="entry name" value="NAD(P)-bd_dom_sf"/>
</dbReference>